<dbReference type="EMBL" id="CADCWC010000399">
    <property type="protein sequence ID" value="CAA9549775.1"/>
    <property type="molecule type" value="Genomic_DNA"/>
</dbReference>
<dbReference type="InterPro" id="IPR036513">
    <property type="entry name" value="STAS_dom_sf"/>
</dbReference>
<dbReference type="Gene3D" id="3.30.750.24">
    <property type="entry name" value="STAS domain"/>
    <property type="match status" value="1"/>
</dbReference>
<reference evidence="2" key="1">
    <citation type="submission" date="2020-02" db="EMBL/GenBank/DDBJ databases">
        <authorList>
            <person name="Meier V. D."/>
        </authorList>
    </citation>
    <scope>NUCLEOTIDE SEQUENCE</scope>
    <source>
        <strain evidence="2">AVDCRST_MAG79</strain>
    </source>
</reference>
<dbReference type="GO" id="GO:0043856">
    <property type="term" value="F:anti-sigma factor antagonist activity"/>
    <property type="evidence" value="ECO:0007669"/>
    <property type="project" value="TreeGrafter"/>
</dbReference>
<accession>A0A6J4UJM3</accession>
<dbReference type="PANTHER" id="PTHR33495:SF2">
    <property type="entry name" value="ANTI-SIGMA FACTOR ANTAGONIST TM_1081-RELATED"/>
    <property type="match status" value="1"/>
</dbReference>
<name>A0A6J4UJM3_9ACTN</name>
<organism evidence="2">
    <name type="scientific">uncultured Thermoleophilia bacterium</name>
    <dbReference type="NCBI Taxonomy" id="1497501"/>
    <lineage>
        <taxon>Bacteria</taxon>
        <taxon>Bacillati</taxon>
        <taxon>Actinomycetota</taxon>
        <taxon>Thermoleophilia</taxon>
        <taxon>environmental samples</taxon>
    </lineage>
</organism>
<evidence type="ECO:0000313" key="2">
    <source>
        <dbReference type="EMBL" id="CAA9549775.1"/>
    </source>
</evidence>
<evidence type="ECO:0000259" key="1">
    <source>
        <dbReference type="PROSITE" id="PS50801"/>
    </source>
</evidence>
<dbReference type="SUPFAM" id="SSF52091">
    <property type="entry name" value="SpoIIaa-like"/>
    <property type="match status" value="1"/>
</dbReference>
<dbReference type="Pfam" id="PF01740">
    <property type="entry name" value="STAS"/>
    <property type="match status" value="1"/>
</dbReference>
<dbReference type="PROSITE" id="PS50801">
    <property type="entry name" value="STAS"/>
    <property type="match status" value="1"/>
</dbReference>
<dbReference type="AlphaFoldDB" id="A0A6J4UJM3"/>
<dbReference type="PANTHER" id="PTHR33495">
    <property type="entry name" value="ANTI-SIGMA FACTOR ANTAGONIST TM_1081-RELATED-RELATED"/>
    <property type="match status" value="1"/>
</dbReference>
<dbReference type="InterPro" id="IPR002645">
    <property type="entry name" value="STAS_dom"/>
</dbReference>
<feature type="domain" description="STAS" evidence="1">
    <location>
        <begin position="29"/>
        <end position="103"/>
    </location>
</feature>
<proteinExistence type="predicted"/>
<feature type="non-terminal residue" evidence="2">
    <location>
        <position position="113"/>
    </location>
</feature>
<protein>
    <recommendedName>
        <fullName evidence="1">STAS domain-containing protein</fullName>
    </recommendedName>
</protein>
<dbReference type="CDD" id="cd07043">
    <property type="entry name" value="STAS_anti-anti-sigma_factors"/>
    <property type="match status" value="1"/>
</dbReference>
<gene>
    <name evidence="2" type="ORF">AVDCRST_MAG79-2602</name>
</gene>
<sequence>MGGQPDQEATPPHELLRIDVHADRPRRAVVSLRGELDHVSAPRVRRTVEALASDGRDEIVLDLSTLSFMDAGGLKLLYGLRDRAAGAACSIVDGSPAAARLLELIPGPRPLPR</sequence>